<sequence>MDFHVIGGQLCVKTFLATWSIKHMSNKGISLDHSDSYSDMIEQASKLTQKQVEVILEITQVEDDSNRHAMADNEIEQEPSHGDGHPKKRQKTQQNANLHKHTASSPLSVSIILPGLGDVLGICSALELAPTWAMPLAEISTNILAAKISLNEFCTCDDLLTEKVKLDLAEIGDIHDAQERWSWEYNLDVDDLIMKKACSIGL</sequence>
<proteinExistence type="predicted"/>
<feature type="compositionally biased region" description="Polar residues" evidence="1">
    <location>
        <begin position="92"/>
        <end position="102"/>
    </location>
</feature>
<protein>
    <submittedName>
        <fullName evidence="2">Uncharacterized protein</fullName>
    </submittedName>
</protein>
<gene>
    <name evidence="2" type="ORF">EV420DRAFT_1487005</name>
</gene>
<reference evidence="2" key="1">
    <citation type="submission" date="2023-06" db="EMBL/GenBank/DDBJ databases">
        <authorList>
            <consortium name="Lawrence Berkeley National Laboratory"/>
            <person name="Ahrendt S."/>
            <person name="Sahu N."/>
            <person name="Indic B."/>
            <person name="Wong-Bajracharya J."/>
            <person name="Merenyi Z."/>
            <person name="Ke H.-M."/>
            <person name="Monk M."/>
            <person name="Kocsube S."/>
            <person name="Drula E."/>
            <person name="Lipzen A."/>
            <person name="Balint B."/>
            <person name="Henrissat B."/>
            <person name="Andreopoulos B."/>
            <person name="Martin F.M."/>
            <person name="Harder C.B."/>
            <person name="Rigling D."/>
            <person name="Ford K.L."/>
            <person name="Foster G.D."/>
            <person name="Pangilinan J."/>
            <person name="Papanicolaou A."/>
            <person name="Barry K."/>
            <person name="LaButti K."/>
            <person name="Viragh M."/>
            <person name="Koriabine M."/>
            <person name="Yan M."/>
            <person name="Riley R."/>
            <person name="Champramary S."/>
            <person name="Plett K.L."/>
            <person name="Tsai I.J."/>
            <person name="Slot J."/>
            <person name="Sipos G."/>
            <person name="Plett J."/>
            <person name="Nagy L.G."/>
            <person name="Grigoriev I.V."/>
        </authorList>
    </citation>
    <scope>NUCLEOTIDE SEQUENCE</scope>
    <source>
        <strain evidence="2">CCBAS 213</strain>
    </source>
</reference>
<evidence type="ECO:0000313" key="2">
    <source>
        <dbReference type="EMBL" id="KAK0437728.1"/>
    </source>
</evidence>
<evidence type="ECO:0000256" key="1">
    <source>
        <dbReference type="SAM" id="MobiDB-lite"/>
    </source>
</evidence>
<comment type="caution">
    <text evidence="2">The sequence shown here is derived from an EMBL/GenBank/DDBJ whole genome shotgun (WGS) entry which is preliminary data.</text>
</comment>
<dbReference type="RefSeq" id="XP_060322672.1">
    <property type="nucleotide sequence ID" value="XM_060470474.1"/>
</dbReference>
<dbReference type="AlphaFoldDB" id="A0AA39JBN1"/>
<organism evidence="2 3">
    <name type="scientific">Armillaria tabescens</name>
    <name type="common">Ringless honey mushroom</name>
    <name type="synonym">Agaricus tabescens</name>
    <dbReference type="NCBI Taxonomy" id="1929756"/>
    <lineage>
        <taxon>Eukaryota</taxon>
        <taxon>Fungi</taxon>
        <taxon>Dikarya</taxon>
        <taxon>Basidiomycota</taxon>
        <taxon>Agaricomycotina</taxon>
        <taxon>Agaricomycetes</taxon>
        <taxon>Agaricomycetidae</taxon>
        <taxon>Agaricales</taxon>
        <taxon>Marasmiineae</taxon>
        <taxon>Physalacriaceae</taxon>
        <taxon>Desarmillaria</taxon>
    </lineage>
</organism>
<dbReference type="EMBL" id="JAUEPS010000106">
    <property type="protein sequence ID" value="KAK0437728.1"/>
    <property type="molecule type" value="Genomic_DNA"/>
</dbReference>
<feature type="region of interest" description="Disordered" evidence="1">
    <location>
        <begin position="76"/>
        <end position="102"/>
    </location>
</feature>
<dbReference type="GeneID" id="85354022"/>
<keyword evidence="3" id="KW-1185">Reference proteome</keyword>
<evidence type="ECO:0000313" key="3">
    <source>
        <dbReference type="Proteomes" id="UP001175211"/>
    </source>
</evidence>
<dbReference type="Proteomes" id="UP001175211">
    <property type="component" value="Unassembled WGS sequence"/>
</dbReference>
<accession>A0AA39JBN1</accession>
<name>A0AA39JBN1_ARMTA</name>